<dbReference type="KEGG" id="pshi:SAMEA2665130_0077"/>
<dbReference type="SUPFAM" id="SSF52540">
    <property type="entry name" value="P-loop containing nucleoside triphosphate hydrolases"/>
    <property type="match status" value="1"/>
</dbReference>
<name>A0A1A9AU50_PLESH</name>
<reference evidence="1" key="1">
    <citation type="submission" date="2021-03" db="EMBL/GenBank/DDBJ databases">
        <title>Plesiomonas shigelloides zfcc0051, isolated from zebrafish feces.</title>
        <authorList>
            <person name="Vanderhoek Z."/>
            <person name="Gaulke C."/>
        </authorList>
    </citation>
    <scope>NUCLEOTIDE SEQUENCE</scope>
    <source>
        <strain evidence="1">Zfcc0051</strain>
    </source>
</reference>
<dbReference type="NCBIfam" id="TIGR00176">
    <property type="entry name" value="mobB"/>
    <property type="match status" value="1"/>
</dbReference>
<dbReference type="EMBL" id="JAFNAA010000003">
    <property type="protein sequence ID" value="MBO1107404.1"/>
    <property type="molecule type" value="Genomic_DNA"/>
</dbReference>
<dbReference type="InterPro" id="IPR027417">
    <property type="entry name" value="P-loop_NTPase"/>
</dbReference>
<dbReference type="RefSeq" id="WP_010862926.1">
    <property type="nucleotide sequence ID" value="NZ_CP027852.1"/>
</dbReference>
<dbReference type="FunFam" id="3.40.50.300:FF:000920">
    <property type="entry name" value="Molybdopterin-guanine dinucleotide biosynthesis protein B"/>
    <property type="match status" value="1"/>
</dbReference>
<dbReference type="CDD" id="cd03116">
    <property type="entry name" value="MobB"/>
    <property type="match status" value="1"/>
</dbReference>
<dbReference type="GeneID" id="69704921"/>
<accession>A0A1A9AU50</accession>
<comment type="caution">
    <text evidence="1">The sequence shown here is derived from an EMBL/GenBank/DDBJ whole genome shotgun (WGS) entry which is preliminary data.</text>
</comment>
<dbReference type="InterPro" id="IPR004435">
    <property type="entry name" value="MobB_dom"/>
</dbReference>
<dbReference type="GO" id="GO:0005525">
    <property type="term" value="F:GTP binding"/>
    <property type="evidence" value="ECO:0007669"/>
    <property type="project" value="InterPro"/>
</dbReference>
<dbReference type="Pfam" id="PF03205">
    <property type="entry name" value="MobB"/>
    <property type="match status" value="1"/>
</dbReference>
<dbReference type="Proteomes" id="UP000664658">
    <property type="component" value="Unassembled WGS sequence"/>
</dbReference>
<evidence type="ECO:0000313" key="2">
    <source>
        <dbReference type="Proteomes" id="UP000664658"/>
    </source>
</evidence>
<dbReference type="PANTHER" id="PTHR40072">
    <property type="entry name" value="MOLYBDOPTERIN-GUANINE DINUCLEOTIDE BIOSYNTHESIS ADAPTER PROTEIN-RELATED"/>
    <property type="match status" value="1"/>
</dbReference>
<sequence length="175" mass="19514">MTLPILGIVGYSGSGKTTLLKALLPLLRQQGIRPALIKHTHHDVDVDTPGKDSFELRKAGAEQTIVVCDQRWALMTETPPEREPAASLDFLCRQLDPTRTDLVLVEGFKHEPIPKIALYRQEVNRPLASLLDAQVIALGSDEPQPVSVPQLDLNQPQQFVDFIARWLLQNKHSIS</sequence>
<dbReference type="PANTHER" id="PTHR40072:SF1">
    <property type="entry name" value="MOLYBDOPTERIN-GUANINE DINUCLEOTIDE BIOSYNTHESIS ADAPTER PROTEIN"/>
    <property type="match status" value="1"/>
</dbReference>
<organism evidence="1 2">
    <name type="scientific">Plesiomonas shigelloides</name>
    <name type="common">Aeromonas shigelloides</name>
    <dbReference type="NCBI Taxonomy" id="703"/>
    <lineage>
        <taxon>Bacteria</taxon>
        <taxon>Pseudomonadati</taxon>
        <taxon>Pseudomonadota</taxon>
        <taxon>Gammaproteobacteria</taxon>
        <taxon>Enterobacterales</taxon>
        <taxon>Enterobacteriaceae</taxon>
        <taxon>Plesiomonas</taxon>
    </lineage>
</organism>
<dbReference type="GO" id="GO:0006777">
    <property type="term" value="P:Mo-molybdopterin cofactor biosynthetic process"/>
    <property type="evidence" value="ECO:0007669"/>
    <property type="project" value="InterPro"/>
</dbReference>
<gene>
    <name evidence="1" type="primary">mobB</name>
    <name evidence="1" type="ORF">J2R62_04060</name>
</gene>
<dbReference type="InterPro" id="IPR052539">
    <property type="entry name" value="MGD_biosynthesis_adapter"/>
</dbReference>
<evidence type="ECO:0000313" key="1">
    <source>
        <dbReference type="EMBL" id="MBO1107404.1"/>
    </source>
</evidence>
<dbReference type="Gene3D" id="3.40.50.300">
    <property type="entry name" value="P-loop containing nucleotide triphosphate hydrolases"/>
    <property type="match status" value="1"/>
</dbReference>
<dbReference type="NCBIfam" id="NF008021">
    <property type="entry name" value="PRK10751.1"/>
    <property type="match status" value="1"/>
</dbReference>
<dbReference type="AlphaFoldDB" id="A0A1A9AU50"/>
<protein>
    <submittedName>
        <fullName evidence="1">Molybdopterin-guanine dinucleotide biosynthesis protein B</fullName>
    </submittedName>
</protein>
<proteinExistence type="predicted"/>